<evidence type="ECO:0000313" key="2">
    <source>
        <dbReference type="Proteomes" id="UP000253075"/>
    </source>
</evidence>
<dbReference type="InterPro" id="IPR006498">
    <property type="entry name" value="Tail_tube"/>
</dbReference>
<dbReference type="EMBL" id="PUTQ01000027">
    <property type="protein sequence ID" value="RCF46441.1"/>
    <property type="molecule type" value="Genomic_DNA"/>
</dbReference>
<protein>
    <submittedName>
        <fullName evidence="1">Phage major tail tube protein</fullName>
    </submittedName>
</protein>
<accession>A0ABD7G4B4</accession>
<dbReference type="Pfam" id="PF04985">
    <property type="entry name" value="Phage_tube"/>
    <property type="match status" value="1"/>
</dbReference>
<name>A0ABD7G4B4_AERHY</name>
<reference evidence="1 2" key="1">
    <citation type="journal article" date="2018" name="PLoS ONE">
        <title>Phenotypic characterization and whole genome analysis of extended-spectrum beta-lactamase-producing bacteria isolated from dogs in Germany.</title>
        <authorList>
            <person name="Boehmer T."/>
            <person name="Vogler A.J."/>
            <person name="Thomas A."/>
            <person name="Sauer S."/>
            <person name="Hergenroether M."/>
            <person name="Straubinger R.K."/>
            <person name="Birdsell D."/>
            <person name="Keim P."/>
            <person name="Sahl J.W."/>
            <person name="Williamson C.H."/>
            <person name="Riehm J.M."/>
        </authorList>
    </citation>
    <scope>NUCLEOTIDE SEQUENCE [LARGE SCALE GENOMIC DNA]</scope>
    <source>
        <strain evidence="1 2">AFG_SD03_1510_Ahy_093</strain>
    </source>
</reference>
<gene>
    <name evidence="1" type="ORF">C6C11_17200</name>
</gene>
<comment type="caution">
    <text evidence="1">The sequence shown here is derived from an EMBL/GenBank/DDBJ whole genome shotgun (WGS) entry which is preliminary data.</text>
</comment>
<dbReference type="NCBIfam" id="TIGR01611">
    <property type="entry name" value="tail_tube"/>
    <property type="match status" value="1"/>
</dbReference>
<dbReference type="AlphaFoldDB" id="A0ABD7G4B4"/>
<sequence>MVAGIQVNTLNNANIYIDGNSLLGQAEEFKLPVVKFKMAEHKAVGMVGAIKLPSGFEALEGEIKWNSFYANVWPKLLDPFTPVQLQARGSLETYTSQGRTQQVPYVVFLTASFYEVPTGDFKQNDKAEFSSKFYATYIKQQVNGADVLEVDAMANIYKVGGVDKLDLYRTNIGG</sequence>
<evidence type="ECO:0000313" key="1">
    <source>
        <dbReference type="EMBL" id="RCF46441.1"/>
    </source>
</evidence>
<dbReference type="Proteomes" id="UP000253075">
    <property type="component" value="Unassembled WGS sequence"/>
</dbReference>
<organism evidence="1 2">
    <name type="scientific">Aeromonas hydrophila</name>
    <dbReference type="NCBI Taxonomy" id="644"/>
    <lineage>
        <taxon>Bacteria</taxon>
        <taxon>Pseudomonadati</taxon>
        <taxon>Pseudomonadota</taxon>
        <taxon>Gammaproteobacteria</taxon>
        <taxon>Aeromonadales</taxon>
        <taxon>Aeromonadaceae</taxon>
        <taxon>Aeromonas</taxon>
    </lineage>
</organism>
<reference evidence="2" key="2">
    <citation type="submission" date="2018-02" db="EMBL/GenBank/DDBJ databases">
        <title>Phenotypic characterization and whole genome analysis of multidrug-resistant, extended-spectrum beta-lactamase-producing bacteria isolated from dogs in Germany.</title>
        <authorList>
            <person name="Williamson C."/>
        </authorList>
    </citation>
    <scope>NUCLEOTIDE SEQUENCE [LARGE SCALE GENOMIC DNA]</scope>
    <source>
        <strain evidence="2">AFG_SD03_1510_Ahy_093</strain>
    </source>
</reference>
<proteinExistence type="predicted"/>